<dbReference type="Proteomes" id="UP001158067">
    <property type="component" value="Unassembled WGS sequence"/>
</dbReference>
<dbReference type="RefSeq" id="WP_283435100.1">
    <property type="nucleotide sequence ID" value="NZ_FXUG01000020.1"/>
</dbReference>
<evidence type="ECO:0000256" key="2">
    <source>
        <dbReference type="SAM" id="Phobius"/>
    </source>
</evidence>
<evidence type="ECO:0000313" key="3">
    <source>
        <dbReference type="EMBL" id="SMP75760.1"/>
    </source>
</evidence>
<gene>
    <name evidence="3" type="ORF">SAMN06265222_1203</name>
</gene>
<accession>A0ABY1QMR2</accession>
<keyword evidence="2" id="KW-1133">Transmembrane helix</keyword>
<evidence type="ECO:0000313" key="4">
    <source>
        <dbReference type="Proteomes" id="UP001158067"/>
    </source>
</evidence>
<feature type="transmembrane region" description="Helical" evidence="2">
    <location>
        <begin position="130"/>
        <end position="150"/>
    </location>
</feature>
<keyword evidence="2" id="KW-0812">Transmembrane</keyword>
<reference evidence="3 4" key="1">
    <citation type="submission" date="2017-05" db="EMBL/GenBank/DDBJ databases">
        <authorList>
            <person name="Varghese N."/>
            <person name="Submissions S."/>
        </authorList>
    </citation>
    <scope>NUCLEOTIDE SEQUENCE [LARGE SCALE GENOMIC DNA]</scope>
    <source>
        <strain evidence="3 4">DSM 25457</strain>
    </source>
</reference>
<feature type="transmembrane region" description="Helical" evidence="2">
    <location>
        <begin position="69"/>
        <end position="89"/>
    </location>
</feature>
<dbReference type="Gene3D" id="1.20.1250.20">
    <property type="entry name" value="MFS general substrate transporter like domains"/>
    <property type="match status" value="2"/>
</dbReference>
<feature type="transmembrane region" description="Helical" evidence="2">
    <location>
        <begin position="32"/>
        <end position="49"/>
    </location>
</feature>
<feature type="compositionally biased region" description="Polar residues" evidence="1">
    <location>
        <begin position="254"/>
        <end position="263"/>
    </location>
</feature>
<feature type="transmembrane region" description="Helical" evidence="2">
    <location>
        <begin position="324"/>
        <end position="344"/>
    </location>
</feature>
<feature type="transmembrane region" description="Helical" evidence="2">
    <location>
        <begin position="350"/>
        <end position="378"/>
    </location>
</feature>
<proteinExistence type="predicted"/>
<sequence length="472" mass="51372">MNHEADTEFANDTNPAGIRGWLEARLPATDRAGVGWATAWFFCLLFGYYHLRPLREAKGFANGSDEIPWLFLGSFLIMLLAVPVYGTVVNRGRGIGLVHRVYGFFAVNLLVFFVAMRIEDPAIAGWVGRVYFVWLSVFNLFVISLMWTVLADCFRSGQAKRYFGWISAGGTLGGIAGSEVANRMSDTVHLSFVPLIAAGLLVLCQYCATRFVQAIAGNAADADTPGDADSASDATTRNLPSPDDDANREKDSNNEPNQAGTDTRTKTSIWAGVQAVFTSPYLTGIFAFLIVIQACGTTIYCQQGDFIRAAGLDEANRFALLSRINFWVLACTLIVQFFGTATIVRKLGLAWVLTLFPAIYVVGFVMLATIPSLAVIVGLVIVHRAAAYAIISPSIQVLYTVVDKRVLYKVKSFLDTAVVRGGDLFSAQAFGALRGWGWSLAAIAIGFVPLAALTCLIGNWVGRRQQRLGKER</sequence>
<dbReference type="PANTHER" id="PTHR43596">
    <property type="entry name" value="ADP,ATP CARRIER PROTEIN"/>
    <property type="match status" value="1"/>
</dbReference>
<protein>
    <submittedName>
        <fullName evidence="3">ATP:ADP antiporter, AAA family</fullName>
    </submittedName>
</protein>
<feature type="transmembrane region" description="Helical" evidence="2">
    <location>
        <begin position="101"/>
        <end position="118"/>
    </location>
</feature>
<feature type="transmembrane region" description="Helical" evidence="2">
    <location>
        <begin position="187"/>
        <end position="208"/>
    </location>
</feature>
<evidence type="ECO:0000256" key="1">
    <source>
        <dbReference type="SAM" id="MobiDB-lite"/>
    </source>
</evidence>
<keyword evidence="2" id="KW-0472">Membrane</keyword>
<dbReference type="PANTHER" id="PTHR43596:SF1">
    <property type="entry name" value="ADP,ATP CARRIER PROTEIN"/>
    <property type="match status" value="1"/>
</dbReference>
<dbReference type="SUPFAM" id="SSF103473">
    <property type="entry name" value="MFS general substrate transporter"/>
    <property type="match status" value="1"/>
</dbReference>
<comment type="caution">
    <text evidence="3">The sequence shown here is derived from an EMBL/GenBank/DDBJ whole genome shotgun (WGS) entry which is preliminary data.</text>
</comment>
<organism evidence="3 4">
    <name type="scientific">Neorhodopirellula lusitana</name>
    <dbReference type="NCBI Taxonomy" id="445327"/>
    <lineage>
        <taxon>Bacteria</taxon>
        <taxon>Pseudomonadati</taxon>
        <taxon>Planctomycetota</taxon>
        <taxon>Planctomycetia</taxon>
        <taxon>Pirellulales</taxon>
        <taxon>Pirellulaceae</taxon>
        <taxon>Neorhodopirellula</taxon>
    </lineage>
</organism>
<dbReference type="EMBL" id="FXUG01000020">
    <property type="protein sequence ID" value="SMP75760.1"/>
    <property type="molecule type" value="Genomic_DNA"/>
</dbReference>
<feature type="transmembrane region" description="Helical" evidence="2">
    <location>
        <begin position="385"/>
        <end position="402"/>
    </location>
</feature>
<feature type="region of interest" description="Disordered" evidence="1">
    <location>
        <begin position="221"/>
        <end position="263"/>
    </location>
</feature>
<feature type="transmembrane region" description="Helical" evidence="2">
    <location>
        <begin position="436"/>
        <end position="462"/>
    </location>
</feature>
<name>A0ABY1QMR2_9BACT</name>
<keyword evidence="4" id="KW-1185">Reference proteome</keyword>
<dbReference type="InterPro" id="IPR036259">
    <property type="entry name" value="MFS_trans_sf"/>
</dbReference>